<gene>
    <name evidence="6" type="ORF">PECAL_3P05840</name>
</gene>
<evidence type="ECO:0000259" key="4">
    <source>
        <dbReference type="PROSITE" id="PS51388"/>
    </source>
</evidence>
<dbReference type="InterPro" id="IPR045063">
    <property type="entry name" value="Dynamin_N"/>
</dbReference>
<evidence type="ECO:0000313" key="6">
    <source>
        <dbReference type="EMBL" id="CAH0370685.1"/>
    </source>
</evidence>
<dbReference type="AlphaFoldDB" id="A0A8J2SEQ3"/>
<feature type="domain" description="GED" evidence="4">
    <location>
        <begin position="591"/>
        <end position="688"/>
    </location>
</feature>
<evidence type="ECO:0000256" key="3">
    <source>
        <dbReference type="SAM" id="MobiDB-lite"/>
    </source>
</evidence>
<dbReference type="InterPro" id="IPR027417">
    <property type="entry name" value="P-loop_NTPase"/>
</dbReference>
<feature type="compositionally biased region" description="Pro residues" evidence="3">
    <location>
        <begin position="734"/>
        <end position="774"/>
    </location>
</feature>
<name>A0A8J2SEQ3_9STRA</name>
<dbReference type="PRINTS" id="PR00195">
    <property type="entry name" value="DYNAMIN"/>
</dbReference>
<dbReference type="GO" id="GO:0005739">
    <property type="term" value="C:mitochondrion"/>
    <property type="evidence" value="ECO:0007669"/>
    <property type="project" value="TreeGrafter"/>
</dbReference>
<dbReference type="SMART" id="SM00053">
    <property type="entry name" value="DYNc"/>
    <property type="match status" value="1"/>
</dbReference>
<accession>A0A8J2SEQ3</accession>
<dbReference type="SUPFAM" id="SSF52540">
    <property type="entry name" value="P-loop containing nucleoside triphosphate hydrolases"/>
    <property type="match status" value="1"/>
</dbReference>
<dbReference type="GO" id="GO:0016020">
    <property type="term" value="C:membrane"/>
    <property type="evidence" value="ECO:0007669"/>
    <property type="project" value="TreeGrafter"/>
</dbReference>
<dbReference type="EMBL" id="CAKKNE010000003">
    <property type="protein sequence ID" value="CAH0370685.1"/>
    <property type="molecule type" value="Genomic_DNA"/>
</dbReference>
<dbReference type="GO" id="GO:0005874">
    <property type="term" value="C:microtubule"/>
    <property type="evidence" value="ECO:0007669"/>
    <property type="project" value="TreeGrafter"/>
</dbReference>
<sequence>MADPPSPSKMNTDTLSDAARPLIDLIDTLRSHGVQQDLPLPQIAVMGDQSAGKSSVLEAISGVPFPRGTGLVTRCATQLIMSRAPPGAAWTASACVEPNDGAAPIKLEKAEDVADVIEKLTAKLCEREGGAFSTTAAVVIKLRSPDVPDLTLLDLPGIVRTAVAGQSQSVIGDVNSLIETYLKQERTVVLAVIPANQDVATIDILQKAKGADPEGARTIAVLTKPDLIDQGAEKEVLETLLNKRAPLKLGYAMVRCRNQRENEAQISMTTAREREKAFFDAHAFWGSDALHVPREQRYTLLGVDALTGRLSSLLVTRIRKALPAIKYELQNQKKEAEQEYKRLGGDNAPDDPIKMRAALVDVVTRYAALMRQSARGNYGHTLLAQNPNLRLFGRHQVVFKDLKDSVGDTQPAFDDERFTKHLAREMHAFRGRELPGFTNSQVFYGFMVKNIEEWRPFVEDCRAQYVATTIRVSDELLEALAPTYPSLVSEIRQLVTTILEEAGDRVQRKLDDVFAKESDPYTTNESMLELVNQIRMKNFDIALRSVLDSVPPSALVGDNEEKKSAAAAAHVKRKLGQWYMATHGVNTASKVEDMCTLLEAYWDVATKRLVDNVCMTLEHDFANFSLKKLEESCFLFAADAGVPEKTDLLERLFLQDPRVVQQRKAALEKKGRMEAALDALGESGLRVVAERANSVKVEAPKALAAGFVTSDREASNATLTTLPPRRASSVERGAPPPPPAASRPPPPPYEEPTRPPPPAYVEPSRPSPPPPPAVNPDLVRAGLQTAAENPELVKAGAAAAYENREMLGAAASAVADNADLFSGGGLFGDDASAAAPADTDALANKFGSLFGDA</sequence>
<dbReference type="PANTHER" id="PTHR11566:SF21">
    <property type="entry name" value="DYNAMIN RELATED PROTEIN 1, ISOFORM A"/>
    <property type="match status" value="1"/>
</dbReference>
<evidence type="ECO:0000256" key="2">
    <source>
        <dbReference type="ARBA" id="ARBA00023134"/>
    </source>
</evidence>
<dbReference type="InterPro" id="IPR020850">
    <property type="entry name" value="GED_dom"/>
</dbReference>
<dbReference type="GO" id="GO:0000266">
    <property type="term" value="P:mitochondrial fission"/>
    <property type="evidence" value="ECO:0007669"/>
    <property type="project" value="TreeGrafter"/>
</dbReference>
<dbReference type="InterPro" id="IPR030381">
    <property type="entry name" value="G_DYNAMIN_dom"/>
</dbReference>
<evidence type="ECO:0000259" key="5">
    <source>
        <dbReference type="PROSITE" id="PS51718"/>
    </source>
</evidence>
<evidence type="ECO:0008006" key="8">
    <source>
        <dbReference type="Google" id="ProtNLM"/>
    </source>
</evidence>
<keyword evidence="7" id="KW-1185">Reference proteome</keyword>
<comment type="caution">
    <text evidence="6">The sequence shown here is derived from an EMBL/GenBank/DDBJ whole genome shotgun (WGS) entry which is preliminary data.</text>
</comment>
<dbReference type="Pfam" id="PF01031">
    <property type="entry name" value="Dynamin_M"/>
    <property type="match status" value="1"/>
</dbReference>
<keyword evidence="1" id="KW-0547">Nucleotide-binding</keyword>
<dbReference type="GO" id="GO:0005525">
    <property type="term" value="F:GTP binding"/>
    <property type="evidence" value="ECO:0007669"/>
    <property type="project" value="InterPro"/>
</dbReference>
<evidence type="ECO:0000256" key="1">
    <source>
        <dbReference type="ARBA" id="ARBA00022741"/>
    </source>
</evidence>
<dbReference type="PANTHER" id="PTHR11566">
    <property type="entry name" value="DYNAMIN"/>
    <property type="match status" value="1"/>
</dbReference>
<evidence type="ECO:0000313" key="7">
    <source>
        <dbReference type="Proteomes" id="UP000789595"/>
    </source>
</evidence>
<dbReference type="GO" id="GO:0006897">
    <property type="term" value="P:endocytosis"/>
    <property type="evidence" value="ECO:0007669"/>
    <property type="project" value="TreeGrafter"/>
</dbReference>
<dbReference type="GO" id="GO:0003924">
    <property type="term" value="F:GTPase activity"/>
    <property type="evidence" value="ECO:0007669"/>
    <property type="project" value="InterPro"/>
</dbReference>
<dbReference type="PROSITE" id="PS51388">
    <property type="entry name" value="GED"/>
    <property type="match status" value="1"/>
</dbReference>
<dbReference type="PROSITE" id="PS51718">
    <property type="entry name" value="G_DYNAMIN_2"/>
    <property type="match status" value="1"/>
</dbReference>
<dbReference type="GO" id="GO:0048312">
    <property type="term" value="P:intracellular distribution of mitochondria"/>
    <property type="evidence" value="ECO:0007669"/>
    <property type="project" value="TreeGrafter"/>
</dbReference>
<reference evidence="6" key="1">
    <citation type="submission" date="2021-11" db="EMBL/GenBank/DDBJ databases">
        <authorList>
            <consortium name="Genoscope - CEA"/>
            <person name="William W."/>
        </authorList>
    </citation>
    <scope>NUCLEOTIDE SEQUENCE</scope>
</reference>
<feature type="domain" description="Dynamin-type G" evidence="5">
    <location>
        <begin position="37"/>
        <end position="323"/>
    </location>
</feature>
<dbReference type="OrthoDB" id="5061070at2759"/>
<protein>
    <recommendedName>
        <fullName evidence="8">Dynamin-type G domain-containing protein</fullName>
    </recommendedName>
</protein>
<dbReference type="Gene3D" id="1.20.120.1240">
    <property type="entry name" value="Dynamin, middle domain"/>
    <property type="match status" value="1"/>
</dbReference>
<dbReference type="InterPro" id="IPR000375">
    <property type="entry name" value="Dynamin_stalk"/>
</dbReference>
<dbReference type="CDD" id="cd08771">
    <property type="entry name" value="DLP_1"/>
    <property type="match status" value="1"/>
</dbReference>
<dbReference type="GO" id="GO:0008017">
    <property type="term" value="F:microtubule binding"/>
    <property type="evidence" value="ECO:0007669"/>
    <property type="project" value="TreeGrafter"/>
</dbReference>
<keyword evidence="2" id="KW-0342">GTP-binding</keyword>
<feature type="region of interest" description="Disordered" evidence="3">
    <location>
        <begin position="712"/>
        <end position="781"/>
    </location>
</feature>
<dbReference type="Gene3D" id="3.40.50.300">
    <property type="entry name" value="P-loop containing nucleotide triphosphate hydrolases"/>
    <property type="match status" value="1"/>
</dbReference>
<dbReference type="InterPro" id="IPR001401">
    <property type="entry name" value="Dynamin_GTPase"/>
</dbReference>
<dbReference type="Proteomes" id="UP000789595">
    <property type="component" value="Unassembled WGS sequence"/>
</dbReference>
<proteinExistence type="predicted"/>
<organism evidence="6 7">
    <name type="scientific">Pelagomonas calceolata</name>
    <dbReference type="NCBI Taxonomy" id="35677"/>
    <lineage>
        <taxon>Eukaryota</taxon>
        <taxon>Sar</taxon>
        <taxon>Stramenopiles</taxon>
        <taxon>Ochrophyta</taxon>
        <taxon>Pelagophyceae</taxon>
        <taxon>Pelagomonadales</taxon>
        <taxon>Pelagomonadaceae</taxon>
        <taxon>Pelagomonas</taxon>
    </lineage>
</organism>
<dbReference type="InterPro" id="IPR022812">
    <property type="entry name" value="Dynamin"/>
</dbReference>
<dbReference type="Pfam" id="PF00350">
    <property type="entry name" value="Dynamin_N"/>
    <property type="match status" value="1"/>
</dbReference>
<dbReference type="GO" id="GO:0016559">
    <property type="term" value="P:peroxisome fission"/>
    <property type="evidence" value="ECO:0007669"/>
    <property type="project" value="TreeGrafter"/>
</dbReference>